<organism evidence="1 2">
    <name type="scientific">Melipona bicolor</name>
    <dbReference type="NCBI Taxonomy" id="60889"/>
    <lineage>
        <taxon>Eukaryota</taxon>
        <taxon>Metazoa</taxon>
        <taxon>Ecdysozoa</taxon>
        <taxon>Arthropoda</taxon>
        <taxon>Hexapoda</taxon>
        <taxon>Insecta</taxon>
        <taxon>Pterygota</taxon>
        <taxon>Neoptera</taxon>
        <taxon>Endopterygota</taxon>
        <taxon>Hymenoptera</taxon>
        <taxon>Apocrita</taxon>
        <taxon>Aculeata</taxon>
        <taxon>Apoidea</taxon>
        <taxon>Anthophila</taxon>
        <taxon>Apidae</taxon>
        <taxon>Melipona</taxon>
    </lineage>
</organism>
<dbReference type="EMBL" id="JAHYIQ010000033">
    <property type="protein sequence ID" value="KAK1119946.1"/>
    <property type="molecule type" value="Genomic_DNA"/>
</dbReference>
<dbReference type="AlphaFoldDB" id="A0AA40FJ96"/>
<dbReference type="Proteomes" id="UP001177670">
    <property type="component" value="Unassembled WGS sequence"/>
</dbReference>
<gene>
    <name evidence="1" type="ORF">K0M31_012675</name>
</gene>
<name>A0AA40FJ96_9HYME</name>
<protein>
    <submittedName>
        <fullName evidence="1">Uncharacterized protein</fullName>
    </submittedName>
</protein>
<comment type="caution">
    <text evidence="1">The sequence shown here is derived from an EMBL/GenBank/DDBJ whole genome shotgun (WGS) entry which is preliminary data.</text>
</comment>
<evidence type="ECO:0000313" key="1">
    <source>
        <dbReference type="EMBL" id="KAK1119946.1"/>
    </source>
</evidence>
<evidence type="ECO:0000313" key="2">
    <source>
        <dbReference type="Proteomes" id="UP001177670"/>
    </source>
</evidence>
<sequence length="156" mass="17185">MIQRNAKNDRREKRLIFNFSSFNGWSFKPPHASTTPSFPREDGASIAGEQLSGEWNICVSEAHGKQTFCPPYSTRPGLGSKQLATRCVRAKCRPGLRQASCPLPLPFHCLARCKSLIKVDVVGQAFGAFAVKNSTVTRIDGQVSAIEVPEQRQHGD</sequence>
<proteinExistence type="predicted"/>
<accession>A0AA40FJ96</accession>
<reference evidence="1" key="1">
    <citation type="submission" date="2021-10" db="EMBL/GenBank/DDBJ databases">
        <title>Melipona bicolor Genome sequencing and assembly.</title>
        <authorList>
            <person name="Araujo N.S."/>
            <person name="Arias M.C."/>
        </authorList>
    </citation>
    <scope>NUCLEOTIDE SEQUENCE</scope>
    <source>
        <strain evidence="1">USP_2M_L1-L4_2017</strain>
        <tissue evidence="1">Whole body</tissue>
    </source>
</reference>
<keyword evidence="2" id="KW-1185">Reference proteome</keyword>